<proteinExistence type="predicted"/>
<dbReference type="OrthoDB" id="276580at2"/>
<comment type="caution">
    <text evidence="2">The sequence shown here is derived from an EMBL/GenBank/DDBJ whole genome shotgun (WGS) entry which is preliminary data.</text>
</comment>
<evidence type="ECO:0000259" key="1">
    <source>
        <dbReference type="SMART" id="SM00873"/>
    </source>
</evidence>
<sequence>MHPDLQRWLDTAAIDPSVRELRPDYRALLIVAEGLEPGPSDETSEKLLAVAEAEARVRFADTPPEEHPHLAAWRAAFRAFGAKPQRTRPSAEALLYRLDDGLPRVDRLTDAYNAVSVAHALPLGGEDLDRYAGPARLVRADGTEPFEVTKGGEAAVEHPRAGEVVWRDDAGVTCRRWNWRQCVRTRLTHETTRALFVLDALEPLTDEALQAAGAALCEALRATSPQARTASRLMG</sequence>
<evidence type="ECO:0000313" key="3">
    <source>
        <dbReference type="Proteomes" id="UP000176101"/>
    </source>
</evidence>
<dbReference type="EMBL" id="LJGU01000132">
    <property type="protein sequence ID" value="OEU97032.1"/>
    <property type="molecule type" value="Genomic_DNA"/>
</dbReference>
<dbReference type="PATRIC" id="fig|1075402.3.peg.2461"/>
<dbReference type="STRING" id="1075402.AN216_17395"/>
<dbReference type="InterPro" id="IPR005146">
    <property type="entry name" value="B3/B4_tRNA-bd"/>
</dbReference>
<accession>A0A1E7JZE9</accession>
<dbReference type="PANTHER" id="PTHR39209:SF2">
    <property type="entry name" value="CYTOPLASMIC PROTEIN"/>
    <property type="match status" value="1"/>
</dbReference>
<name>A0A1E7JZE9_9ACTN</name>
<keyword evidence="3" id="KW-1185">Reference proteome</keyword>
<gene>
    <name evidence="2" type="ORF">AN216_17395</name>
</gene>
<dbReference type="RefSeq" id="WP_070197588.1">
    <property type="nucleotide sequence ID" value="NZ_LJGU01000132.1"/>
</dbReference>
<dbReference type="AlphaFoldDB" id="A0A1E7JZE9"/>
<reference evidence="2 3" key="1">
    <citation type="journal article" date="2016" name="Front. Microbiol.">
        <title>Comparative Genomics Analysis of Streptomyces Species Reveals Their Adaptation to the Marine Environment and Their Diversity at the Genomic Level.</title>
        <authorList>
            <person name="Tian X."/>
            <person name="Zhang Z."/>
            <person name="Yang T."/>
            <person name="Chen M."/>
            <person name="Li J."/>
            <person name="Chen F."/>
            <person name="Yang J."/>
            <person name="Li W."/>
            <person name="Zhang B."/>
            <person name="Zhang Z."/>
            <person name="Wu J."/>
            <person name="Zhang C."/>
            <person name="Long L."/>
            <person name="Xiao J."/>
        </authorList>
    </citation>
    <scope>NUCLEOTIDE SEQUENCE [LARGE SCALE GENOMIC DNA]</scope>
    <source>
        <strain evidence="2 3">SCSIO 02100</strain>
    </source>
</reference>
<dbReference type="Gene3D" id="3.50.40.10">
    <property type="entry name" value="Phenylalanyl-trna Synthetase, Chain B, domain 3"/>
    <property type="match status" value="1"/>
</dbReference>
<dbReference type="SMART" id="SM00873">
    <property type="entry name" value="B3_4"/>
    <property type="match status" value="1"/>
</dbReference>
<dbReference type="Proteomes" id="UP000176101">
    <property type="component" value="Unassembled WGS sequence"/>
</dbReference>
<dbReference type="InterPro" id="IPR020825">
    <property type="entry name" value="Phe-tRNA_synthase-like_B3/B4"/>
</dbReference>
<dbReference type="GO" id="GO:0003723">
    <property type="term" value="F:RNA binding"/>
    <property type="evidence" value="ECO:0007669"/>
    <property type="project" value="InterPro"/>
</dbReference>
<dbReference type="PANTHER" id="PTHR39209">
    <property type="match status" value="1"/>
</dbReference>
<feature type="domain" description="B3/B4 tRNA-binding" evidence="1">
    <location>
        <begin position="71"/>
        <end position="221"/>
    </location>
</feature>
<protein>
    <recommendedName>
        <fullName evidence="1">B3/B4 tRNA-binding domain-containing protein</fullName>
    </recommendedName>
</protein>
<organism evidence="2 3">
    <name type="scientific">Streptomyces oceani</name>
    <dbReference type="NCBI Taxonomy" id="1075402"/>
    <lineage>
        <taxon>Bacteria</taxon>
        <taxon>Bacillati</taxon>
        <taxon>Actinomycetota</taxon>
        <taxon>Actinomycetes</taxon>
        <taxon>Kitasatosporales</taxon>
        <taxon>Streptomycetaceae</taxon>
        <taxon>Streptomyces</taxon>
    </lineage>
</organism>
<dbReference type="SUPFAM" id="SSF56037">
    <property type="entry name" value="PheT/TilS domain"/>
    <property type="match status" value="1"/>
</dbReference>
<dbReference type="Pfam" id="PF03483">
    <property type="entry name" value="B3_4"/>
    <property type="match status" value="1"/>
</dbReference>
<evidence type="ECO:0000313" key="2">
    <source>
        <dbReference type="EMBL" id="OEU97032.1"/>
    </source>
</evidence>
<dbReference type="GO" id="GO:0004826">
    <property type="term" value="F:phenylalanine-tRNA ligase activity"/>
    <property type="evidence" value="ECO:0007669"/>
    <property type="project" value="InterPro"/>
</dbReference>